<dbReference type="AlphaFoldDB" id="A0A7L0W087"/>
<sequence length="212" mass="23211">MDSSRDLELEGVVASVKAQYEDTAGRSRAEAEAWYESKFEELRVTAGRNAESLRGKRREVAELTRAIQKLSGEARSTKEQCCKLEAAVASAEERRETSIRDMKSKLSELEVALQRAKQDLARQLREFQELTNVRLALDIEIATYRKLLEGEESRLSAEGGFPVNISVCHAQGGLTCSPAPAFASTQGSAKRSSCIGRGSTTSSHVKLVSTAK</sequence>
<dbReference type="PANTHER" id="PTHR45616:SF21">
    <property type="entry name" value="KERATIN, TYPE II CYTOSKELETAL 7"/>
    <property type="match status" value="1"/>
</dbReference>
<feature type="coiled-coil region" evidence="5">
    <location>
        <begin position="53"/>
        <end position="133"/>
    </location>
</feature>
<keyword evidence="8" id="KW-1185">Reference proteome</keyword>
<dbReference type="OrthoDB" id="2441647at2759"/>
<dbReference type="FunFam" id="1.20.5.170:FF:000004">
    <property type="entry name" value="Keratin, type II cytoskeletal 5"/>
    <property type="match status" value="1"/>
</dbReference>
<name>A0A7L0W087_ALELA</name>
<proteinExistence type="inferred from homology"/>
<dbReference type="SUPFAM" id="SSF64593">
    <property type="entry name" value="Intermediate filament protein, coiled coil region"/>
    <property type="match status" value="1"/>
</dbReference>
<dbReference type="PROSITE" id="PS51842">
    <property type="entry name" value="IF_ROD_2"/>
    <property type="match status" value="1"/>
</dbReference>
<dbReference type="GO" id="GO:0005615">
    <property type="term" value="C:extracellular space"/>
    <property type="evidence" value="ECO:0007669"/>
    <property type="project" value="TreeGrafter"/>
</dbReference>
<feature type="non-terminal residue" evidence="7">
    <location>
        <position position="1"/>
    </location>
</feature>
<comment type="caution">
    <text evidence="7">The sequence shown here is derived from an EMBL/GenBank/DDBJ whole genome shotgun (WGS) entry which is preliminary data.</text>
</comment>
<dbReference type="Pfam" id="PF00038">
    <property type="entry name" value="Filament"/>
    <property type="match status" value="1"/>
</dbReference>
<keyword evidence="3 5" id="KW-0175">Coiled coil</keyword>
<evidence type="ECO:0000313" key="7">
    <source>
        <dbReference type="EMBL" id="NXL84776.1"/>
    </source>
</evidence>
<keyword evidence="1" id="KW-0416">Keratin</keyword>
<dbReference type="InterPro" id="IPR039008">
    <property type="entry name" value="IF_rod_dom"/>
</dbReference>
<dbReference type="PANTHER" id="PTHR45616">
    <property type="entry name" value="GATA-TYPE DOMAIN-CONTAINING PROTEIN"/>
    <property type="match status" value="1"/>
</dbReference>
<dbReference type="GO" id="GO:0031424">
    <property type="term" value="P:keratinization"/>
    <property type="evidence" value="ECO:0007669"/>
    <property type="project" value="TreeGrafter"/>
</dbReference>
<evidence type="ECO:0000256" key="4">
    <source>
        <dbReference type="RuleBase" id="RU000685"/>
    </source>
</evidence>
<dbReference type="Gene3D" id="1.20.5.500">
    <property type="entry name" value="Single helix bin"/>
    <property type="match status" value="1"/>
</dbReference>
<accession>A0A7L0W087</accession>
<evidence type="ECO:0000256" key="3">
    <source>
        <dbReference type="ARBA" id="ARBA00023054"/>
    </source>
</evidence>
<keyword evidence="2 4" id="KW-0403">Intermediate filament</keyword>
<feature type="domain" description="IF rod" evidence="6">
    <location>
        <begin position="1"/>
        <end position="155"/>
    </location>
</feature>
<dbReference type="GO" id="GO:0030280">
    <property type="term" value="F:structural constituent of skin epidermis"/>
    <property type="evidence" value="ECO:0007669"/>
    <property type="project" value="TreeGrafter"/>
</dbReference>
<protein>
    <submittedName>
        <fullName evidence="7">K2C7 protein</fullName>
    </submittedName>
</protein>
<dbReference type="SMART" id="SM01391">
    <property type="entry name" value="Filament"/>
    <property type="match status" value="1"/>
</dbReference>
<evidence type="ECO:0000256" key="5">
    <source>
        <dbReference type="SAM" id="Coils"/>
    </source>
</evidence>
<dbReference type="PROSITE" id="PS00226">
    <property type="entry name" value="IF_ROD_1"/>
    <property type="match status" value="1"/>
</dbReference>
<dbReference type="GO" id="GO:0045109">
    <property type="term" value="P:intermediate filament organization"/>
    <property type="evidence" value="ECO:0007669"/>
    <property type="project" value="TreeGrafter"/>
</dbReference>
<evidence type="ECO:0000256" key="2">
    <source>
        <dbReference type="ARBA" id="ARBA00022754"/>
    </source>
</evidence>
<evidence type="ECO:0000256" key="1">
    <source>
        <dbReference type="ARBA" id="ARBA00022744"/>
    </source>
</evidence>
<comment type="similarity">
    <text evidence="4">Belongs to the intermediate filament family.</text>
</comment>
<dbReference type="EMBL" id="VXAV01001873">
    <property type="protein sequence ID" value="NXL84776.1"/>
    <property type="molecule type" value="Genomic_DNA"/>
</dbReference>
<evidence type="ECO:0000259" key="6">
    <source>
        <dbReference type="PROSITE" id="PS51842"/>
    </source>
</evidence>
<dbReference type="FunFam" id="1.20.5.500:FF:000001">
    <property type="entry name" value="Type II keratin 23"/>
    <property type="match status" value="1"/>
</dbReference>
<evidence type="ECO:0000313" key="8">
    <source>
        <dbReference type="Proteomes" id="UP000562322"/>
    </source>
</evidence>
<dbReference type="InterPro" id="IPR018039">
    <property type="entry name" value="IF_conserved"/>
</dbReference>
<feature type="non-terminal residue" evidence="7">
    <location>
        <position position="212"/>
    </location>
</feature>
<dbReference type="Gene3D" id="1.20.5.170">
    <property type="match status" value="1"/>
</dbReference>
<reference evidence="7 8" key="1">
    <citation type="submission" date="2019-09" db="EMBL/GenBank/DDBJ databases">
        <title>Bird 10,000 Genomes (B10K) Project - Family phase.</title>
        <authorList>
            <person name="Zhang G."/>
        </authorList>
    </citation>
    <scope>NUCLEOTIDE SEQUENCE [LARGE SCALE GENOMIC DNA]</scope>
    <source>
        <strain evidence="7">B10K-DU-001-39</strain>
        <tissue evidence="7">Muscle</tissue>
    </source>
</reference>
<gene>
    <name evidence="7" type="primary">Krt7</name>
    <name evidence="7" type="ORF">ALELAT_R13139</name>
</gene>
<organism evidence="7 8">
    <name type="scientific">Alectura lathami</name>
    <name type="common">Australian brush turkey</name>
    <dbReference type="NCBI Taxonomy" id="81907"/>
    <lineage>
        <taxon>Eukaryota</taxon>
        <taxon>Metazoa</taxon>
        <taxon>Chordata</taxon>
        <taxon>Craniata</taxon>
        <taxon>Vertebrata</taxon>
        <taxon>Euteleostomi</taxon>
        <taxon>Archelosauria</taxon>
        <taxon>Archosauria</taxon>
        <taxon>Dinosauria</taxon>
        <taxon>Saurischia</taxon>
        <taxon>Theropoda</taxon>
        <taxon>Coelurosauria</taxon>
        <taxon>Aves</taxon>
        <taxon>Neognathae</taxon>
        <taxon>Galloanserae</taxon>
        <taxon>Galliformes</taxon>
        <taxon>Megapodiidae</taxon>
        <taxon>Alectura</taxon>
    </lineage>
</organism>
<dbReference type="GO" id="GO:0045095">
    <property type="term" value="C:keratin filament"/>
    <property type="evidence" value="ECO:0007669"/>
    <property type="project" value="TreeGrafter"/>
</dbReference>
<dbReference type="Proteomes" id="UP000562322">
    <property type="component" value="Unassembled WGS sequence"/>
</dbReference>